<dbReference type="RefSeq" id="XP_014674009.1">
    <property type="nucleotide sequence ID" value="XM_014818523.1"/>
</dbReference>
<proteinExistence type="predicted"/>
<dbReference type="InterPro" id="IPR026728">
    <property type="entry name" value="BLTP3A/B"/>
</dbReference>
<dbReference type="GeneID" id="106814224"/>
<evidence type="ECO:0000313" key="1">
    <source>
        <dbReference type="Proteomes" id="UP000695022"/>
    </source>
</evidence>
<keyword evidence="1" id="KW-1185">Reference proteome</keyword>
<sequence length="148" mass="16687">FLDEVHVDMQTCEELRTPSPTSQLPNYVPNGKYGFSEKVVDGIFLCVNSVIVNFTSPAFHACLQLSRVQVRSVSPQWQTADLRMTRVRDATRGEVLTFKEMDWQTLRIEATSVAAGDATTTPLRLITNQARCRITIKKRLTGSNERLV</sequence>
<protein>
    <submittedName>
        <fullName evidence="2">UHRF1-binding protein 1-like</fullName>
    </submittedName>
</protein>
<organism evidence="1 2">
    <name type="scientific">Priapulus caudatus</name>
    <name type="common">Priapulid worm</name>
    <dbReference type="NCBI Taxonomy" id="37621"/>
    <lineage>
        <taxon>Eukaryota</taxon>
        <taxon>Metazoa</taxon>
        <taxon>Ecdysozoa</taxon>
        <taxon>Scalidophora</taxon>
        <taxon>Priapulida</taxon>
        <taxon>Priapulimorpha</taxon>
        <taxon>Priapulimorphida</taxon>
        <taxon>Priapulidae</taxon>
        <taxon>Priapulus</taxon>
    </lineage>
</organism>
<dbReference type="PANTHER" id="PTHR22774">
    <property type="entry name" value="CHOREIN N-TERMINAL DOMAIN-CONTAINING PROTEIN"/>
    <property type="match status" value="1"/>
</dbReference>
<dbReference type="Proteomes" id="UP000695022">
    <property type="component" value="Unplaced"/>
</dbReference>
<name>A0ABM1EP88_PRICU</name>
<reference evidence="2" key="1">
    <citation type="submission" date="2025-08" db="UniProtKB">
        <authorList>
            <consortium name="RefSeq"/>
        </authorList>
    </citation>
    <scope>IDENTIFICATION</scope>
</reference>
<gene>
    <name evidence="2" type="primary">LOC106814224</name>
</gene>
<dbReference type="Pfam" id="PF24917">
    <property type="entry name" value="BLTP3A_B"/>
    <property type="match status" value="1"/>
</dbReference>
<accession>A0ABM1EP88</accession>
<dbReference type="PANTHER" id="PTHR22774:SF11">
    <property type="entry name" value="CHOREIN N-TERMINAL DOMAIN-CONTAINING PROTEIN"/>
    <property type="match status" value="1"/>
</dbReference>
<evidence type="ECO:0000313" key="2">
    <source>
        <dbReference type="RefSeq" id="XP_014674009.1"/>
    </source>
</evidence>
<feature type="non-terminal residue" evidence="2">
    <location>
        <position position="1"/>
    </location>
</feature>